<dbReference type="Proteomes" id="UP000792457">
    <property type="component" value="Unassembled WGS sequence"/>
</dbReference>
<organism evidence="2 3">
    <name type="scientific">Ladona fulva</name>
    <name type="common">Scarce chaser dragonfly</name>
    <name type="synonym">Libellula fulva</name>
    <dbReference type="NCBI Taxonomy" id="123851"/>
    <lineage>
        <taxon>Eukaryota</taxon>
        <taxon>Metazoa</taxon>
        <taxon>Ecdysozoa</taxon>
        <taxon>Arthropoda</taxon>
        <taxon>Hexapoda</taxon>
        <taxon>Insecta</taxon>
        <taxon>Pterygota</taxon>
        <taxon>Palaeoptera</taxon>
        <taxon>Odonata</taxon>
        <taxon>Epiprocta</taxon>
        <taxon>Anisoptera</taxon>
        <taxon>Libelluloidea</taxon>
        <taxon>Libellulidae</taxon>
        <taxon>Ladona</taxon>
    </lineage>
</organism>
<dbReference type="OrthoDB" id="75807at2759"/>
<accession>A0A8K0KLI4</accession>
<sequence>MTRKILLALKTFKGCLGYEQFLPLKSAKLGIKTFELCESKSGYLWNFMVYTGSGSEITYNMENFYNFPYLSSLLRKHGVNVAGTLRLYRKDVPVCVKDKKLKWGESITYESNRVEVEGQERRGNDFLVSQ</sequence>
<reference evidence="2" key="2">
    <citation type="submission" date="2017-10" db="EMBL/GenBank/DDBJ databases">
        <title>Ladona fulva Genome sequencing and assembly.</title>
        <authorList>
            <person name="Murali S."/>
            <person name="Richards S."/>
            <person name="Bandaranaike D."/>
            <person name="Bellair M."/>
            <person name="Blankenburg K."/>
            <person name="Chao H."/>
            <person name="Dinh H."/>
            <person name="Doddapaneni H."/>
            <person name="Dugan-Rocha S."/>
            <person name="Elkadiri S."/>
            <person name="Gnanaolivu R."/>
            <person name="Hernandez B."/>
            <person name="Skinner E."/>
            <person name="Javaid M."/>
            <person name="Lee S."/>
            <person name="Li M."/>
            <person name="Ming W."/>
            <person name="Munidasa M."/>
            <person name="Muniz J."/>
            <person name="Nguyen L."/>
            <person name="Hughes D."/>
            <person name="Osuji N."/>
            <person name="Pu L.-L."/>
            <person name="Puazo M."/>
            <person name="Qu C."/>
            <person name="Quiroz J."/>
            <person name="Raj R."/>
            <person name="Weissenberger G."/>
            <person name="Xin Y."/>
            <person name="Zou X."/>
            <person name="Han Y."/>
            <person name="Worley K."/>
            <person name="Muzny D."/>
            <person name="Gibbs R."/>
        </authorList>
    </citation>
    <scope>NUCLEOTIDE SEQUENCE</scope>
    <source>
        <strain evidence="2">Sampled in the wild</strain>
    </source>
</reference>
<comment type="caution">
    <text evidence="2">The sequence shown here is derived from an EMBL/GenBank/DDBJ whole genome shotgun (WGS) entry which is preliminary data.</text>
</comment>
<dbReference type="Pfam" id="PF13843">
    <property type="entry name" value="DDE_Tnp_1_7"/>
    <property type="match status" value="1"/>
</dbReference>
<protein>
    <recommendedName>
        <fullName evidence="1">PiggyBac transposable element-derived protein domain-containing protein</fullName>
    </recommendedName>
</protein>
<name>A0A8K0KLI4_LADFU</name>
<gene>
    <name evidence="2" type="ORF">J437_LFUL017034</name>
</gene>
<feature type="domain" description="PiggyBac transposable element-derived protein" evidence="1">
    <location>
        <begin position="11"/>
        <end position="55"/>
    </location>
</feature>
<dbReference type="AlphaFoldDB" id="A0A8K0KLI4"/>
<evidence type="ECO:0000313" key="3">
    <source>
        <dbReference type="Proteomes" id="UP000792457"/>
    </source>
</evidence>
<reference evidence="2" key="1">
    <citation type="submission" date="2013-04" db="EMBL/GenBank/DDBJ databases">
        <authorList>
            <person name="Qu J."/>
            <person name="Murali S.C."/>
            <person name="Bandaranaike D."/>
            <person name="Bellair M."/>
            <person name="Blankenburg K."/>
            <person name="Chao H."/>
            <person name="Dinh H."/>
            <person name="Doddapaneni H."/>
            <person name="Downs B."/>
            <person name="Dugan-Rocha S."/>
            <person name="Elkadiri S."/>
            <person name="Gnanaolivu R.D."/>
            <person name="Hernandez B."/>
            <person name="Javaid M."/>
            <person name="Jayaseelan J.C."/>
            <person name="Lee S."/>
            <person name="Li M."/>
            <person name="Ming W."/>
            <person name="Munidasa M."/>
            <person name="Muniz J."/>
            <person name="Nguyen L."/>
            <person name="Ongeri F."/>
            <person name="Osuji N."/>
            <person name="Pu L.-L."/>
            <person name="Puazo M."/>
            <person name="Qu C."/>
            <person name="Quiroz J."/>
            <person name="Raj R."/>
            <person name="Weissenberger G."/>
            <person name="Xin Y."/>
            <person name="Zou X."/>
            <person name="Han Y."/>
            <person name="Richards S."/>
            <person name="Worley K."/>
            <person name="Muzny D."/>
            <person name="Gibbs R."/>
        </authorList>
    </citation>
    <scope>NUCLEOTIDE SEQUENCE</scope>
    <source>
        <strain evidence="2">Sampled in the wild</strain>
    </source>
</reference>
<dbReference type="EMBL" id="KZ309177">
    <property type="protein sequence ID" value="KAG8237489.1"/>
    <property type="molecule type" value="Genomic_DNA"/>
</dbReference>
<evidence type="ECO:0000259" key="1">
    <source>
        <dbReference type="Pfam" id="PF13843"/>
    </source>
</evidence>
<proteinExistence type="predicted"/>
<keyword evidence="3" id="KW-1185">Reference proteome</keyword>
<evidence type="ECO:0000313" key="2">
    <source>
        <dbReference type="EMBL" id="KAG8237489.1"/>
    </source>
</evidence>
<dbReference type="InterPro" id="IPR029526">
    <property type="entry name" value="PGBD"/>
</dbReference>